<comment type="caution">
    <text evidence="2">The sequence shown here is derived from an EMBL/GenBank/DDBJ whole genome shotgun (WGS) entry which is preliminary data.</text>
</comment>
<keyword evidence="3" id="KW-1185">Reference proteome</keyword>
<evidence type="ECO:0000313" key="3">
    <source>
        <dbReference type="Proteomes" id="UP000266841"/>
    </source>
</evidence>
<accession>K0R5I9</accession>
<gene>
    <name evidence="2" type="ORF">THAOC_34197</name>
</gene>
<sequence length="160" mass="17084">MTETKSSRESFEGRELQGRVGQNIDIFDPTMKIEVPDRPGKWLYRTPLARGARDGPPNGPTGPGGELSSEILPQASVRNGILSAAKRSAAADVSSAAAGAGTAELGPRRQNCTKSSFLKSSPRGLHVTCRSKNSDQGSPAVRERRKPHGILLRRIDPSSP</sequence>
<dbReference type="EMBL" id="AGNL01047344">
    <property type="protein sequence ID" value="EJK47109.1"/>
    <property type="molecule type" value="Genomic_DNA"/>
</dbReference>
<organism evidence="2 3">
    <name type="scientific">Thalassiosira oceanica</name>
    <name type="common">Marine diatom</name>
    <dbReference type="NCBI Taxonomy" id="159749"/>
    <lineage>
        <taxon>Eukaryota</taxon>
        <taxon>Sar</taxon>
        <taxon>Stramenopiles</taxon>
        <taxon>Ochrophyta</taxon>
        <taxon>Bacillariophyta</taxon>
        <taxon>Coscinodiscophyceae</taxon>
        <taxon>Thalassiosirophycidae</taxon>
        <taxon>Thalassiosirales</taxon>
        <taxon>Thalassiosiraceae</taxon>
        <taxon>Thalassiosira</taxon>
    </lineage>
</organism>
<protein>
    <submittedName>
        <fullName evidence="2">Uncharacterized protein</fullName>
    </submittedName>
</protein>
<proteinExistence type="predicted"/>
<feature type="region of interest" description="Disordered" evidence="1">
    <location>
        <begin position="44"/>
        <end position="72"/>
    </location>
</feature>
<feature type="compositionally biased region" description="Low complexity" evidence="1">
    <location>
        <begin position="87"/>
        <end position="103"/>
    </location>
</feature>
<name>K0R5I9_THAOC</name>
<dbReference type="Proteomes" id="UP000266841">
    <property type="component" value="Unassembled WGS sequence"/>
</dbReference>
<feature type="region of interest" description="Disordered" evidence="1">
    <location>
        <begin position="87"/>
        <end position="160"/>
    </location>
</feature>
<feature type="region of interest" description="Disordered" evidence="1">
    <location>
        <begin position="1"/>
        <end position="23"/>
    </location>
</feature>
<evidence type="ECO:0000313" key="2">
    <source>
        <dbReference type="EMBL" id="EJK47109.1"/>
    </source>
</evidence>
<feature type="compositionally biased region" description="Basic and acidic residues" evidence="1">
    <location>
        <begin position="1"/>
        <end position="17"/>
    </location>
</feature>
<feature type="compositionally biased region" description="Polar residues" evidence="1">
    <location>
        <begin position="110"/>
        <end position="119"/>
    </location>
</feature>
<dbReference type="AlphaFoldDB" id="K0R5I9"/>
<reference evidence="2 3" key="1">
    <citation type="journal article" date="2012" name="Genome Biol.">
        <title>Genome and low-iron response of an oceanic diatom adapted to chronic iron limitation.</title>
        <authorList>
            <person name="Lommer M."/>
            <person name="Specht M."/>
            <person name="Roy A.S."/>
            <person name="Kraemer L."/>
            <person name="Andreson R."/>
            <person name="Gutowska M.A."/>
            <person name="Wolf J."/>
            <person name="Bergner S.V."/>
            <person name="Schilhabel M.B."/>
            <person name="Klostermeier U.C."/>
            <person name="Beiko R.G."/>
            <person name="Rosenstiel P."/>
            <person name="Hippler M."/>
            <person name="Laroche J."/>
        </authorList>
    </citation>
    <scope>NUCLEOTIDE SEQUENCE [LARGE SCALE GENOMIC DNA]</scope>
    <source>
        <strain evidence="2 3">CCMP1005</strain>
    </source>
</reference>
<evidence type="ECO:0000256" key="1">
    <source>
        <dbReference type="SAM" id="MobiDB-lite"/>
    </source>
</evidence>